<evidence type="ECO:0000313" key="3">
    <source>
        <dbReference type="Proteomes" id="UP000054166"/>
    </source>
</evidence>
<reference evidence="3" key="2">
    <citation type="submission" date="2015-01" db="EMBL/GenBank/DDBJ databases">
        <title>Evolutionary Origins and Diversification of the Mycorrhizal Mutualists.</title>
        <authorList>
            <consortium name="DOE Joint Genome Institute"/>
            <consortium name="Mycorrhizal Genomics Consortium"/>
            <person name="Kohler A."/>
            <person name="Kuo A."/>
            <person name="Nagy L.G."/>
            <person name="Floudas D."/>
            <person name="Copeland A."/>
            <person name="Barry K.W."/>
            <person name="Cichocki N."/>
            <person name="Veneault-Fourrey C."/>
            <person name="LaButti K."/>
            <person name="Lindquist E.A."/>
            <person name="Lipzen A."/>
            <person name="Lundell T."/>
            <person name="Morin E."/>
            <person name="Murat C."/>
            <person name="Riley R."/>
            <person name="Ohm R."/>
            <person name="Sun H."/>
            <person name="Tunlid A."/>
            <person name="Henrissat B."/>
            <person name="Grigoriev I.V."/>
            <person name="Hibbett D.S."/>
            <person name="Martin F."/>
        </authorList>
    </citation>
    <scope>NUCLEOTIDE SEQUENCE [LARGE SCALE GENOMIC DNA]</scope>
    <source>
        <strain evidence="3">F 1598</strain>
    </source>
</reference>
<organism evidence="2 3">
    <name type="scientific">Piloderma croceum (strain F 1598)</name>
    <dbReference type="NCBI Taxonomy" id="765440"/>
    <lineage>
        <taxon>Eukaryota</taxon>
        <taxon>Fungi</taxon>
        <taxon>Dikarya</taxon>
        <taxon>Basidiomycota</taxon>
        <taxon>Agaricomycotina</taxon>
        <taxon>Agaricomycetes</taxon>
        <taxon>Agaricomycetidae</taxon>
        <taxon>Atheliales</taxon>
        <taxon>Atheliaceae</taxon>
        <taxon>Piloderma</taxon>
    </lineage>
</organism>
<accession>A0A0C3GKD7</accession>
<dbReference type="Pfam" id="PF12697">
    <property type="entry name" value="Abhydrolase_6"/>
    <property type="match status" value="1"/>
</dbReference>
<dbReference type="OrthoDB" id="294702at2759"/>
<gene>
    <name evidence="2" type="ORF">PILCRDRAFT_59196</name>
</gene>
<dbReference type="Proteomes" id="UP000054166">
    <property type="component" value="Unassembled WGS sequence"/>
</dbReference>
<dbReference type="Gene3D" id="3.40.50.1820">
    <property type="entry name" value="alpha/beta hydrolase"/>
    <property type="match status" value="1"/>
</dbReference>
<name>A0A0C3GKD7_PILCF</name>
<dbReference type="InterPro" id="IPR000073">
    <property type="entry name" value="AB_hydrolase_1"/>
</dbReference>
<protein>
    <recommendedName>
        <fullName evidence="1">AB hydrolase-1 domain-containing protein</fullName>
    </recommendedName>
</protein>
<dbReference type="HOGENOM" id="CLU_071634_0_0_1"/>
<dbReference type="InParanoid" id="A0A0C3GKD7"/>
<dbReference type="EMBL" id="KN832972">
    <property type="protein sequence ID" value="KIM91076.1"/>
    <property type="molecule type" value="Genomic_DNA"/>
</dbReference>
<evidence type="ECO:0000313" key="2">
    <source>
        <dbReference type="EMBL" id="KIM91076.1"/>
    </source>
</evidence>
<evidence type="ECO:0000259" key="1">
    <source>
        <dbReference type="Pfam" id="PF12697"/>
    </source>
</evidence>
<proteinExistence type="predicted"/>
<dbReference type="SUPFAM" id="SSF53474">
    <property type="entry name" value="alpha/beta-Hydrolases"/>
    <property type="match status" value="1"/>
</dbReference>
<dbReference type="AlphaFoldDB" id="A0A0C3GKD7"/>
<feature type="domain" description="AB hydrolase-1" evidence="1">
    <location>
        <begin position="29"/>
        <end position="310"/>
    </location>
</feature>
<keyword evidence="3" id="KW-1185">Reference proteome</keyword>
<reference evidence="2 3" key="1">
    <citation type="submission" date="2014-04" db="EMBL/GenBank/DDBJ databases">
        <authorList>
            <consortium name="DOE Joint Genome Institute"/>
            <person name="Kuo A."/>
            <person name="Tarkka M."/>
            <person name="Buscot F."/>
            <person name="Kohler A."/>
            <person name="Nagy L.G."/>
            <person name="Floudas D."/>
            <person name="Copeland A."/>
            <person name="Barry K.W."/>
            <person name="Cichocki N."/>
            <person name="Veneault-Fourrey C."/>
            <person name="LaButti K."/>
            <person name="Lindquist E.A."/>
            <person name="Lipzen A."/>
            <person name="Lundell T."/>
            <person name="Morin E."/>
            <person name="Murat C."/>
            <person name="Sun H."/>
            <person name="Tunlid A."/>
            <person name="Henrissat B."/>
            <person name="Grigoriev I.V."/>
            <person name="Hibbett D.S."/>
            <person name="Martin F."/>
            <person name="Nordberg H.P."/>
            <person name="Cantor M.N."/>
            <person name="Hua S.X."/>
        </authorList>
    </citation>
    <scope>NUCLEOTIDE SEQUENCE [LARGE SCALE GENOMIC DNA]</scope>
    <source>
        <strain evidence="2 3">F 1598</strain>
    </source>
</reference>
<dbReference type="InterPro" id="IPR029058">
    <property type="entry name" value="AB_hydrolase_fold"/>
</dbReference>
<sequence>MSEEKLLALPGGRTLAYAEAGNASSSTVVLYLHGAFTVGIARRLPAAILERGAHYIAPTLPGWGNSSAVPRGVAYATNLASDITALINHLHPNISDLKLYIAGGSFGTAPAQMLYGASYEVFPLGRKITALLLLGACTPFHCDKNYTKSMSWSNYLMTGPPGRLIPGLLPRLVKLFLANKFSTPNGAELFIRDTVFAKMDESERTAFAQWRVRNGKDEGEVEREMGQDIARSVAKTWEGFLCMADVLHSGWGGFTPGGLDDEHSRPPILIVSAKRDDMTPEAWSTYLVDNYKNGRIKSIEGGHIAALFQMDAIWAEFMNL</sequence>